<protein>
    <recommendedName>
        <fullName evidence="4">Excalibur calcium-binding domain-containing protein</fullName>
    </recommendedName>
</protein>
<keyword evidence="1" id="KW-0732">Signal</keyword>
<evidence type="ECO:0000313" key="3">
    <source>
        <dbReference type="Proteomes" id="UP001500767"/>
    </source>
</evidence>
<evidence type="ECO:0000313" key="2">
    <source>
        <dbReference type="EMBL" id="GAA3556358.1"/>
    </source>
</evidence>
<reference evidence="3" key="1">
    <citation type="journal article" date="2019" name="Int. J. Syst. Evol. Microbiol.">
        <title>The Global Catalogue of Microorganisms (GCM) 10K type strain sequencing project: providing services to taxonomists for standard genome sequencing and annotation.</title>
        <authorList>
            <consortium name="The Broad Institute Genomics Platform"/>
            <consortium name="The Broad Institute Genome Sequencing Center for Infectious Disease"/>
            <person name="Wu L."/>
            <person name="Ma J."/>
        </authorList>
    </citation>
    <scope>NUCLEOTIDE SEQUENCE [LARGE SCALE GENOMIC DNA]</scope>
    <source>
        <strain evidence="3">JCM 16540</strain>
    </source>
</reference>
<evidence type="ECO:0008006" key="4">
    <source>
        <dbReference type="Google" id="ProtNLM"/>
    </source>
</evidence>
<evidence type="ECO:0000256" key="1">
    <source>
        <dbReference type="SAM" id="SignalP"/>
    </source>
</evidence>
<accession>A0ABP6WXN4</accession>
<proteinExistence type="predicted"/>
<organism evidence="2 3">
    <name type="scientific">Microlunatus spumicola</name>
    <dbReference type="NCBI Taxonomy" id="81499"/>
    <lineage>
        <taxon>Bacteria</taxon>
        <taxon>Bacillati</taxon>
        <taxon>Actinomycetota</taxon>
        <taxon>Actinomycetes</taxon>
        <taxon>Propionibacteriales</taxon>
        <taxon>Propionibacteriaceae</taxon>
        <taxon>Microlunatus</taxon>
    </lineage>
</organism>
<dbReference type="RefSeq" id="WP_204912009.1">
    <property type="nucleotide sequence ID" value="NZ_BAAAYR010000001.1"/>
</dbReference>
<feature type="signal peptide" evidence="1">
    <location>
        <begin position="1"/>
        <end position="29"/>
    </location>
</feature>
<dbReference type="Proteomes" id="UP001500767">
    <property type="component" value="Unassembled WGS sequence"/>
</dbReference>
<name>A0ABP6WXN4_9ACTN</name>
<dbReference type="EMBL" id="BAAAYR010000001">
    <property type="protein sequence ID" value="GAA3556358.1"/>
    <property type="molecule type" value="Genomic_DNA"/>
</dbReference>
<sequence length="317" mass="32554">MRTPFRVLPALVATACLGVATLTPVTAFAGGHGSDDDHQALTLVGDVAFGSATSGSVTVRYRCESPDADDRRTAGTLEVSLQPSEDDATPIAQGQVPVTCDDDDDDSASVVVPLTATVAEVLAGPAFLTASFGAGDGLEQAVTVVRTDLAPPVSSVAPVTLTVHASPGSVKEGKKITVKGTLKRDGKRLRADAVLEFAPDGTGAFSAVRTVRSSRSGKLSTSVKATTSGTFRFSRAADATTAAGVSAGDHVVVKPKHPVKPRKFADCTALVAVYPHGVGKPGAEDEGSEVVTFTRDSKAYGMNKKLDADKDDIACEV</sequence>
<comment type="caution">
    <text evidence="2">The sequence shown here is derived from an EMBL/GenBank/DDBJ whole genome shotgun (WGS) entry which is preliminary data.</text>
</comment>
<keyword evidence="3" id="KW-1185">Reference proteome</keyword>
<feature type="chain" id="PRO_5046099547" description="Excalibur calcium-binding domain-containing protein" evidence="1">
    <location>
        <begin position="30"/>
        <end position="317"/>
    </location>
</feature>
<gene>
    <name evidence="2" type="ORF">GCM10022197_09390</name>
</gene>